<feature type="region of interest" description="Disordered" evidence="1">
    <location>
        <begin position="20"/>
        <end position="150"/>
    </location>
</feature>
<dbReference type="Proteomes" id="UP000261016">
    <property type="component" value="Unassembled WGS sequence"/>
</dbReference>
<feature type="signal peptide" evidence="2">
    <location>
        <begin position="1"/>
        <end position="19"/>
    </location>
</feature>
<dbReference type="AlphaFoldDB" id="A0A8B2ZJI1"/>
<sequence length="247" mass="26691">MKKLYTSLLALSLVLGAAACSNDDSSKDKDSSKDDQSKTEQKDKASNDHSKDKSSDKEKDKGDKNKDKDKNDNVASNNSNSTSNNQDSDHNQQATSNDNGSSSDQQAQNANGNNNSATNNNQQPSNNNDQGSSNQSTQSTQGTSGYVAPYHGTNAANVARSLTRDNVNQSEALKQLPNFQTALDIAKQEANLYGNHNKTYNDYGIEGNNGNYRYVFSFKDPQQNGVYSVVTVNSQGQPVVVDPAYGK</sequence>
<dbReference type="EMBL" id="QXWP01000003">
    <property type="protein sequence ID" value="NBH30745.1"/>
    <property type="molecule type" value="Genomic_DNA"/>
</dbReference>
<evidence type="ECO:0000313" key="4">
    <source>
        <dbReference type="EMBL" id="RGM31313.1"/>
    </source>
</evidence>
<feature type="compositionally biased region" description="Low complexity" evidence="1">
    <location>
        <begin position="95"/>
        <end position="145"/>
    </location>
</feature>
<protein>
    <submittedName>
        <fullName evidence="4">TpgX protein</fullName>
    </submittedName>
</protein>
<proteinExistence type="predicted"/>
<accession>A0A8B2ZJI1</accession>
<dbReference type="PROSITE" id="PS51257">
    <property type="entry name" value="PROKAR_LIPOPROTEIN"/>
    <property type="match status" value="1"/>
</dbReference>
<dbReference type="EMBL" id="QSTD01000002">
    <property type="protein sequence ID" value="RGM31313.1"/>
    <property type="molecule type" value="Genomic_DNA"/>
</dbReference>
<dbReference type="Proteomes" id="UP000481807">
    <property type="component" value="Unassembled WGS sequence"/>
</dbReference>
<feature type="chain" id="PRO_5043242790" evidence="2">
    <location>
        <begin position="20"/>
        <end position="247"/>
    </location>
</feature>
<evidence type="ECO:0000256" key="2">
    <source>
        <dbReference type="SAM" id="SignalP"/>
    </source>
</evidence>
<reference evidence="3 6" key="2">
    <citation type="submission" date="2018-08" db="EMBL/GenBank/DDBJ databases">
        <title>Murine metabolic-syndrome-specific gut microbial biobank.</title>
        <authorList>
            <person name="Liu C."/>
        </authorList>
    </citation>
    <scope>NUCLEOTIDE SEQUENCE [LARGE SCALE GENOMIC DNA]</scope>
    <source>
        <strain evidence="3 6">1XD21-27</strain>
    </source>
</reference>
<evidence type="ECO:0000313" key="6">
    <source>
        <dbReference type="Proteomes" id="UP000481807"/>
    </source>
</evidence>
<feature type="compositionally biased region" description="Basic and acidic residues" evidence="1">
    <location>
        <begin position="24"/>
        <end position="72"/>
    </location>
</feature>
<reference evidence="4 5" key="1">
    <citation type="submission" date="2018-08" db="EMBL/GenBank/DDBJ databases">
        <title>A genome reference for cultivated species of the human gut microbiota.</title>
        <authorList>
            <person name="Zou Y."/>
            <person name="Xue W."/>
            <person name="Luo G."/>
        </authorList>
    </citation>
    <scope>NUCLEOTIDE SEQUENCE [LARGE SCALE GENOMIC DNA]</scope>
    <source>
        <strain evidence="4 5">OM08-17AT</strain>
    </source>
</reference>
<gene>
    <name evidence="3" type="ORF">D3Z30_07085</name>
    <name evidence="4" type="ORF">DXC19_07090</name>
</gene>
<feature type="compositionally biased region" description="Low complexity" evidence="1">
    <location>
        <begin position="73"/>
        <end position="86"/>
    </location>
</feature>
<keyword evidence="2" id="KW-0732">Signal</keyword>
<organism evidence="4 5">
    <name type="scientific">Staphylococcus warneri</name>
    <dbReference type="NCBI Taxonomy" id="1292"/>
    <lineage>
        <taxon>Bacteria</taxon>
        <taxon>Bacillati</taxon>
        <taxon>Bacillota</taxon>
        <taxon>Bacilli</taxon>
        <taxon>Bacillales</taxon>
        <taxon>Staphylococcaceae</taxon>
        <taxon>Staphylococcus</taxon>
    </lineage>
</organism>
<name>A0A8B2ZJI1_STAWA</name>
<dbReference type="RefSeq" id="WP_046464430.1">
    <property type="nucleotide sequence ID" value="NZ_CABMFV010000002.1"/>
</dbReference>
<comment type="caution">
    <text evidence="4">The sequence shown here is derived from an EMBL/GenBank/DDBJ whole genome shotgun (WGS) entry which is preliminary data.</text>
</comment>
<evidence type="ECO:0000313" key="5">
    <source>
        <dbReference type="Proteomes" id="UP000261016"/>
    </source>
</evidence>
<evidence type="ECO:0000256" key="1">
    <source>
        <dbReference type="SAM" id="MobiDB-lite"/>
    </source>
</evidence>
<evidence type="ECO:0000313" key="3">
    <source>
        <dbReference type="EMBL" id="NBH30745.1"/>
    </source>
</evidence>